<accession>A0A9W8E8M0</accession>
<feature type="transmembrane region" description="Helical" evidence="7">
    <location>
        <begin position="127"/>
        <end position="145"/>
    </location>
</feature>
<feature type="domain" description="Peptidase S54 rhomboid" evidence="8">
    <location>
        <begin position="175"/>
        <end position="330"/>
    </location>
</feature>
<keyword evidence="10" id="KW-1185">Reference proteome</keyword>
<proteinExistence type="inferred from homology"/>
<keyword evidence="3 7" id="KW-0812">Transmembrane</keyword>
<dbReference type="InterPro" id="IPR050925">
    <property type="entry name" value="Rhomboid_protease_S54"/>
</dbReference>
<comment type="caution">
    <text evidence="9">The sequence shown here is derived from an EMBL/GenBank/DDBJ whole genome shotgun (WGS) entry which is preliminary data.</text>
</comment>
<evidence type="ECO:0000256" key="5">
    <source>
        <dbReference type="ARBA" id="ARBA00022989"/>
    </source>
</evidence>
<evidence type="ECO:0000256" key="1">
    <source>
        <dbReference type="ARBA" id="ARBA00004141"/>
    </source>
</evidence>
<dbReference type="InterPro" id="IPR035952">
    <property type="entry name" value="Rhomboid-like_sf"/>
</dbReference>
<evidence type="ECO:0000256" key="4">
    <source>
        <dbReference type="ARBA" id="ARBA00022801"/>
    </source>
</evidence>
<feature type="transmembrane region" description="Helical" evidence="7">
    <location>
        <begin position="251"/>
        <end position="271"/>
    </location>
</feature>
<dbReference type="Proteomes" id="UP001150925">
    <property type="component" value="Unassembled WGS sequence"/>
</dbReference>
<dbReference type="AlphaFoldDB" id="A0A9W8E8M0"/>
<evidence type="ECO:0000256" key="6">
    <source>
        <dbReference type="ARBA" id="ARBA00023136"/>
    </source>
</evidence>
<evidence type="ECO:0000256" key="3">
    <source>
        <dbReference type="ARBA" id="ARBA00022692"/>
    </source>
</evidence>
<comment type="similarity">
    <text evidence="2">Belongs to the peptidase S54 family.</text>
</comment>
<dbReference type="Gene3D" id="1.20.1540.10">
    <property type="entry name" value="Rhomboid-like"/>
    <property type="match status" value="1"/>
</dbReference>
<keyword evidence="6 7" id="KW-0472">Membrane</keyword>
<dbReference type="PANTHER" id="PTHR43731">
    <property type="entry name" value="RHOMBOID PROTEASE"/>
    <property type="match status" value="1"/>
</dbReference>
<evidence type="ECO:0000256" key="2">
    <source>
        <dbReference type="ARBA" id="ARBA00009045"/>
    </source>
</evidence>
<sequence length="335" mass="36679">MATTTATFTLGARTFARFNQPTLGRTFRCAEQSIRSLQLTSLHTRELHSTNFARSPLLPLKARTPSVSPLTRITFPTRKARPTLSFTWSTLCRGYHRPSSIIGERPTPGGSGGGSPFGNRERVANRLTWIIMGLNGLVFVAWGYGEDMARVQGDTSLLATMIQNFTTSLDNWEAGRWWTLVTSAFSHKTVTHLALNMVAFYSFAPAIIQFLGPTAFVGFYFLSSMASSVTSLVCNKIRYDMADSNKPRRRTISLGASGGVLSVMTLFAILFPQAKLLLFFVIPISSRNAIAGLAAYDMVNLYQNAGSVVDSAGHLGGILSGLGYYFAVLKHRLPK</sequence>
<evidence type="ECO:0000256" key="7">
    <source>
        <dbReference type="SAM" id="Phobius"/>
    </source>
</evidence>
<dbReference type="GO" id="GO:0016020">
    <property type="term" value="C:membrane"/>
    <property type="evidence" value="ECO:0007669"/>
    <property type="project" value="UniProtKB-SubCell"/>
</dbReference>
<feature type="transmembrane region" description="Helical" evidence="7">
    <location>
        <begin position="308"/>
        <end position="327"/>
    </location>
</feature>
<evidence type="ECO:0000259" key="8">
    <source>
        <dbReference type="Pfam" id="PF01694"/>
    </source>
</evidence>
<reference evidence="9" key="1">
    <citation type="submission" date="2022-07" db="EMBL/GenBank/DDBJ databases">
        <title>Phylogenomic reconstructions and comparative analyses of Kickxellomycotina fungi.</title>
        <authorList>
            <person name="Reynolds N.K."/>
            <person name="Stajich J.E."/>
            <person name="Barry K."/>
            <person name="Grigoriev I.V."/>
            <person name="Crous P."/>
            <person name="Smith M.E."/>
        </authorList>
    </citation>
    <scope>NUCLEOTIDE SEQUENCE</scope>
    <source>
        <strain evidence="9">RSA 1196</strain>
    </source>
</reference>
<feature type="transmembrane region" description="Helical" evidence="7">
    <location>
        <begin position="198"/>
        <end position="222"/>
    </location>
</feature>
<protein>
    <recommendedName>
        <fullName evidence="8">Peptidase S54 rhomboid domain-containing protein</fullName>
    </recommendedName>
</protein>
<dbReference type="SUPFAM" id="SSF144091">
    <property type="entry name" value="Rhomboid-like"/>
    <property type="match status" value="1"/>
</dbReference>
<keyword evidence="4" id="KW-0378">Hydrolase</keyword>
<dbReference type="PANTHER" id="PTHR43731:SF14">
    <property type="entry name" value="PRESENILIN-ASSOCIATED RHOMBOID-LIKE PROTEIN, MITOCHONDRIAL"/>
    <property type="match status" value="1"/>
</dbReference>
<dbReference type="InterPro" id="IPR022764">
    <property type="entry name" value="Peptidase_S54_rhomboid_dom"/>
</dbReference>
<comment type="subcellular location">
    <subcellularLocation>
        <location evidence="1">Membrane</location>
        <topology evidence="1">Multi-pass membrane protein</topology>
    </subcellularLocation>
</comment>
<dbReference type="EMBL" id="JANBPY010000212">
    <property type="protein sequence ID" value="KAJ1968232.1"/>
    <property type="molecule type" value="Genomic_DNA"/>
</dbReference>
<name>A0A9W8E8M0_9FUNG</name>
<gene>
    <name evidence="9" type="ORF">IWQ62_001369</name>
</gene>
<evidence type="ECO:0000313" key="10">
    <source>
        <dbReference type="Proteomes" id="UP001150925"/>
    </source>
</evidence>
<keyword evidence="5 7" id="KW-1133">Transmembrane helix</keyword>
<dbReference type="OrthoDB" id="418595at2759"/>
<dbReference type="GO" id="GO:0006465">
    <property type="term" value="P:signal peptide processing"/>
    <property type="evidence" value="ECO:0007669"/>
    <property type="project" value="TreeGrafter"/>
</dbReference>
<evidence type="ECO:0000313" key="9">
    <source>
        <dbReference type="EMBL" id="KAJ1968232.1"/>
    </source>
</evidence>
<organism evidence="9 10">
    <name type="scientific">Dispira parvispora</name>
    <dbReference type="NCBI Taxonomy" id="1520584"/>
    <lineage>
        <taxon>Eukaryota</taxon>
        <taxon>Fungi</taxon>
        <taxon>Fungi incertae sedis</taxon>
        <taxon>Zoopagomycota</taxon>
        <taxon>Kickxellomycotina</taxon>
        <taxon>Dimargaritomycetes</taxon>
        <taxon>Dimargaritales</taxon>
        <taxon>Dimargaritaceae</taxon>
        <taxon>Dispira</taxon>
    </lineage>
</organism>
<dbReference type="Pfam" id="PF01694">
    <property type="entry name" value="Rhomboid"/>
    <property type="match status" value="1"/>
</dbReference>
<dbReference type="GO" id="GO:0004252">
    <property type="term" value="F:serine-type endopeptidase activity"/>
    <property type="evidence" value="ECO:0007669"/>
    <property type="project" value="InterPro"/>
</dbReference>